<dbReference type="InterPro" id="IPR050602">
    <property type="entry name" value="Malonyl-ACP_OMT"/>
</dbReference>
<evidence type="ECO:0000256" key="3">
    <source>
        <dbReference type="ARBA" id="ARBA00022679"/>
    </source>
</evidence>
<organism evidence="4 5">
    <name type="scientific">Staurois parvus</name>
    <dbReference type="NCBI Taxonomy" id="386267"/>
    <lineage>
        <taxon>Eukaryota</taxon>
        <taxon>Metazoa</taxon>
        <taxon>Chordata</taxon>
        <taxon>Craniata</taxon>
        <taxon>Vertebrata</taxon>
        <taxon>Euteleostomi</taxon>
        <taxon>Amphibia</taxon>
        <taxon>Batrachia</taxon>
        <taxon>Anura</taxon>
        <taxon>Neobatrachia</taxon>
        <taxon>Ranoidea</taxon>
        <taxon>Ranidae</taxon>
        <taxon>Staurois</taxon>
    </lineage>
</organism>
<feature type="non-terminal residue" evidence="4">
    <location>
        <position position="124"/>
    </location>
</feature>
<evidence type="ECO:0000313" key="4">
    <source>
        <dbReference type="EMBL" id="CAI9567000.1"/>
    </source>
</evidence>
<dbReference type="PANTHER" id="PTHR13090">
    <property type="entry name" value="ARGININE-HYDROXYLASE NDUFAF5, MITOCHONDRIAL"/>
    <property type="match status" value="1"/>
</dbReference>
<reference evidence="4" key="1">
    <citation type="submission" date="2023-05" db="EMBL/GenBank/DDBJ databases">
        <authorList>
            <person name="Stuckert A."/>
        </authorList>
    </citation>
    <scope>NUCLEOTIDE SEQUENCE</scope>
</reference>
<name>A0ABN9D520_9NEOB</name>
<keyword evidence="3" id="KW-0808">Transferase</keyword>
<keyword evidence="2" id="KW-0489">Methyltransferase</keyword>
<comment type="similarity">
    <text evidence="1">Belongs to the methyltransferase superfamily.</text>
</comment>
<protein>
    <submittedName>
        <fullName evidence="4">Uncharacterized protein</fullName>
    </submittedName>
</protein>
<evidence type="ECO:0000256" key="1">
    <source>
        <dbReference type="ARBA" id="ARBA00008361"/>
    </source>
</evidence>
<dbReference type="Proteomes" id="UP001162483">
    <property type="component" value="Unassembled WGS sequence"/>
</dbReference>
<proteinExistence type="inferred from homology"/>
<evidence type="ECO:0000313" key="5">
    <source>
        <dbReference type="Proteomes" id="UP001162483"/>
    </source>
</evidence>
<dbReference type="PANTHER" id="PTHR13090:SF1">
    <property type="entry name" value="ARGININE-HYDROXYLASE NDUFAF5, MITOCHONDRIAL"/>
    <property type="match status" value="1"/>
</dbReference>
<accession>A0ABN9D520</accession>
<dbReference type="EMBL" id="CATNWA010014080">
    <property type="protein sequence ID" value="CAI9567000.1"/>
    <property type="molecule type" value="Genomic_DNA"/>
</dbReference>
<evidence type="ECO:0000256" key="2">
    <source>
        <dbReference type="ARBA" id="ARBA00022603"/>
    </source>
</evidence>
<gene>
    <name evidence="4" type="ORF">SPARVUS_LOCUS6478525</name>
</gene>
<comment type="caution">
    <text evidence="4">The sequence shown here is derived from an EMBL/GenBank/DDBJ whole genome shotgun (WGS) entry which is preliminary data.</text>
</comment>
<sequence length="124" mass="14087">MATGTVAGLLLCKRCSLLLFRGTHRGFGGSRWHGSNPRLVQSHYRTVRGMTTSRTETVFNVFDRSMKRKQKNWAASQDNTQEYDYLKEEVAARIADRVFDVARIFPFALDLGSGRGYVSHNLTK</sequence>
<keyword evidence="5" id="KW-1185">Reference proteome</keyword>